<evidence type="ECO:0000313" key="1">
    <source>
        <dbReference type="EMBL" id="WOG82365.1"/>
    </source>
</evidence>
<evidence type="ECO:0000313" key="2">
    <source>
        <dbReference type="Proteomes" id="UP000077755"/>
    </source>
</evidence>
<gene>
    <name evidence="1" type="ORF">DCAR_0101529</name>
</gene>
<sequence>MMYQRWKFCMELLKFAIKFVMAFCEAVSIVMEQQSSPSLFSMNAQSLYIGVLP</sequence>
<accession>A0AAF1AJF4</accession>
<reference evidence="1" key="1">
    <citation type="journal article" date="2016" name="Nat. Genet.">
        <title>A high-quality carrot genome assembly provides new insights into carotenoid accumulation and asterid genome evolution.</title>
        <authorList>
            <person name="Iorizzo M."/>
            <person name="Ellison S."/>
            <person name="Senalik D."/>
            <person name="Zeng P."/>
            <person name="Satapoomin P."/>
            <person name="Huang J."/>
            <person name="Bowman M."/>
            <person name="Iovene M."/>
            <person name="Sanseverino W."/>
            <person name="Cavagnaro P."/>
            <person name="Yildiz M."/>
            <person name="Macko-Podgorni A."/>
            <person name="Moranska E."/>
            <person name="Grzebelus E."/>
            <person name="Grzebelus D."/>
            <person name="Ashrafi H."/>
            <person name="Zheng Z."/>
            <person name="Cheng S."/>
            <person name="Spooner D."/>
            <person name="Van Deynze A."/>
            <person name="Simon P."/>
        </authorList>
    </citation>
    <scope>NUCLEOTIDE SEQUENCE</scope>
    <source>
        <tissue evidence="1">Leaf</tissue>
    </source>
</reference>
<name>A0AAF1AJF4_DAUCS</name>
<dbReference type="EMBL" id="CP093343">
    <property type="protein sequence ID" value="WOG82365.1"/>
    <property type="molecule type" value="Genomic_DNA"/>
</dbReference>
<reference evidence="1" key="2">
    <citation type="submission" date="2022-03" db="EMBL/GenBank/DDBJ databases">
        <title>Draft title - Genomic analysis of global carrot germplasm unveils the trajectory of domestication and the origin of high carotenoid orange carrot.</title>
        <authorList>
            <person name="Iorizzo M."/>
            <person name="Ellison S."/>
            <person name="Senalik D."/>
            <person name="Macko-Podgorni A."/>
            <person name="Grzebelus D."/>
            <person name="Bostan H."/>
            <person name="Rolling W."/>
            <person name="Curaba J."/>
            <person name="Simon P."/>
        </authorList>
    </citation>
    <scope>NUCLEOTIDE SEQUENCE</scope>
    <source>
        <tissue evidence="1">Leaf</tissue>
    </source>
</reference>
<organism evidence="1 2">
    <name type="scientific">Daucus carota subsp. sativus</name>
    <name type="common">Carrot</name>
    <dbReference type="NCBI Taxonomy" id="79200"/>
    <lineage>
        <taxon>Eukaryota</taxon>
        <taxon>Viridiplantae</taxon>
        <taxon>Streptophyta</taxon>
        <taxon>Embryophyta</taxon>
        <taxon>Tracheophyta</taxon>
        <taxon>Spermatophyta</taxon>
        <taxon>Magnoliopsida</taxon>
        <taxon>eudicotyledons</taxon>
        <taxon>Gunneridae</taxon>
        <taxon>Pentapetalae</taxon>
        <taxon>asterids</taxon>
        <taxon>campanulids</taxon>
        <taxon>Apiales</taxon>
        <taxon>Apiaceae</taxon>
        <taxon>Apioideae</taxon>
        <taxon>Scandiceae</taxon>
        <taxon>Daucinae</taxon>
        <taxon>Daucus</taxon>
        <taxon>Daucus sect. Daucus</taxon>
    </lineage>
</organism>
<proteinExistence type="predicted"/>
<dbReference type="AlphaFoldDB" id="A0AAF1AJF4"/>
<dbReference type="Proteomes" id="UP000077755">
    <property type="component" value="Chromosome 1"/>
</dbReference>
<protein>
    <submittedName>
        <fullName evidence="1">Uncharacterized protein</fullName>
    </submittedName>
</protein>
<keyword evidence="2" id="KW-1185">Reference proteome</keyword>